<protein>
    <submittedName>
        <fullName evidence="6">L-2,4-diaminobutyrate transaminase</fullName>
    </submittedName>
</protein>
<dbReference type="CDD" id="cd00610">
    <property type="entry name" value="OAT_like"/>
    <property type="match status" value="1"/>
</dbReference>
<dbReference type="InterPro" id="IPR015421">
    <property type="entry name" value="PyrdxlP-dep_Trfase_major"/>
</dbReference>
<keyword evidence="7" id="KW-1185">Reference proteome</keyword>
<reference evidence="6 7" key="1">
    <citation type="submission" date="2019-06" db="EMBL/GenBank/DDBJ databases">
        <title>Sequencing the genomes of 1000 actinobacteria strains.</title>
        <authorList>
            <person name="Klenk H.-P."/>
        </authorList>
    </citation>
    <scope>NUCLEOTIDE SEQUENCE [LARGE SCALE GENOMIC DNA]</scope>
    <source>
        <strain evidence="6 7">DSM 21947</strain>
    </source>
</reference>
<gene>
    <name evidence="6" type="ORF">FB472_1379</name>
</gene>
<dbReference type="GO" id="GO:0030170">
    <property type="term" value="F:pyridoxal phosphate binding"/>
    <property type="evidence" value="ECO:0007669"/>
    <property type="project" value="InterPro"/>
</dbReference>
<evidence type="ECO:0000256" key="3">
    <source>
        <dbReference type="ARBA" id="ARBA00022679"/>
    </source>
</evidence>
<dbReference type="Pfam" id="PF00202">
    <property type="entry name" value="Aminotran_3"/>
    <property type="match status" value="1"/>
</dbReference>
<dbReference type="Gene3D" id="3.40.640.10">
    <property type="entry name" value="Type I PLP-dependent aspartate aminotransferase-like (Major domain)"/>
    <property type="match status" value="1"/>
</dbReference>
<evidence type="ECO:0000256" key="5">
    <source>
        <dbReference type="RuleBase" id="RU003560"/>
    </source>
</evidence>
<dbReference type="AlphaFoldDB" id="A0A8H2KAQ6"/>
<dbReference type="PANTHER" id="PTHR42684">
    <property type="entry name" value="ADENOSYLMETHIONINE-8-AMINO-7-OXONONANOATE AMINOTRANSFERASE"/>
    <property type="match status" value="1"/>
</dbReference>
<dbReference type="SUPFAM" id="SSF53383">
    <property type="entry name" value="PLP-dependent transferases"/>
    <property type="match status" value="1"/>
</dbReference>
<comment type="caution">
    <text evidence="6">The sequence shown here is derived from an EMBL/GenBank/DDBJ whole genome shotgun (WGS) entry which is preliminary data.</text>
</comment>
<dbReference type="FunFam" id="3.40.640.10:FF:000014">
    <property type="entry name" value="Adenosylmethionine-8-amino-7-oxononanoate aminotransferase, probable"/>
    <property type="match status" value="1"/>
</dbReference>
<evidence type="ECO:0000313" key="7">
    <source>
        <dbReference type="Proteomes" id="UP000316560"/>
    </source>
</evidence>
<evidence type="ECO:0000313" key="6">
    <source>
        <dbReference type="EMBL" id="TQO19801.1"/>
    </source>
</evidence>
<name>A0A8H2KAQ6_9MICO</name>
<dbReference type="PIRSF" id="PIRSF000521">
    <property type="entry name" value="Transaminase_4ab_Lys_Orn"/>
    <property type="match status" value="1"/>
</dbReference>
<dbReference type="InterPro" id="IPR005814">
    <property type="entry name" value="Aminotrans_3"/>
</dbReference>
<evidence type="ECO:0000256" key="4">
    <source>
        <dbReference type="ARBA" id="ARBA00022898"/>
    </source>
</evidence>
<dbReference type="NCBIfam" id="NF004767">
    <property type="entry name" value="PRK06105.1"/>
    <property type="match status" value="1"/>
</dbReference>
<dbReference type="InterPro" id="IPR015422">
    <property type="entry name" value="PyrdxlP-dep_Trfase_small"/>
</dbReference>
<accession>A0A8H2KAQ6</accession>
<dbReference type="GO" id="GO:0009102">
    <property type="term" value="P:biotin biosynthetic process"/>
    <property type="evidence" value="ECO:0007669"/>
    <property type="project" value="TreeGrafter"/>
</dbReference>
<sequence>MSQQSSAALKEMDRQHLFHPFTTLKTFDSTGPALTIVSGSGSTLTDSNGDTYLDAMAGLWCVNIGYSRPEMAEALAKQANTLSYYHAFSGMGTDLPARLAARLSDMAPVPVSRVFFGNSGSDANDTQAKLVWYYNNVRGLPNKKKIISRQRGYHGVTVLSAGLTGLTNLHEGFDLPLPMIRHVRPPHRLWEAEPGMTDAEFVAVLANELEALILAEGPDTVAAFIAEPMQAAGGVIIPPAGYFEAIQAVLDKYDVLLIADEVVCGFGRLGVDFGTTAFGMKPDLITVAKGITSAYVPLSACLVTPKVWDVVMAGQDMYGGFGHGYTYSAHPLAAAAAMTNLDIIENEKLTERAATVGAHMHRRLQEEFAGHPNVAEIRGQGLVGAVEFVRSTSPMTAFDPSMGFAAKVTKRSLAHGIVTRALPAADTISFSPPFTTTEDEIDAMVAGTRRALDDVVKDEGLSG</sequence>
<comment type="similarity">
    <text evidence="1 5">Belongs to the class-III pyridoxal-phosphate-dependent aminotransferase family.</text>
</comment>
<dbReference type="InterPro" id="IPR049704">
    <property type="entry name" value="Aminotrans_3_PPA_site"/>
</dbReference>
<dbReference type="PANTHER" id="PTHR42684:SF3">
    <property type="entry name" value="ADENOSYLMETHIONINE-8-AMINO-7-OXONONANOATE AMINOTRANSFERASE"/>
    <property type="match status" value="1"/>
</dbReference>
<organism evidence="6 7">
    <name type="scientific">Rhodoglobus vestalii</name>
    <dbReference type="NCBI Taxonomy" id="193384"/>
    <lineage>
        <taxon>Bacteria</taxon>
        <taxon>Bacillati</taxon>
        <taxon>Actinomycetota</taxon>
        <taxon>Actinomycetes</taxon>
        <taxon>Micrococcales</taxon>
        <taxon>Microbacteriaceae</taxon>
        <taxon>Rhodoglobus</taxon>
    </lineage>
</organism>
<keyword evidence="2" id="KW-0032">Aminotransferase</keyword>
<evidence type="ECO:0000256" key="1">
    <source>
        <dbReference type="ARBA" id="ARBA00008954"/>
    </source>
</evidence>
<proteinExistence type="inferred from homology"/>
<dbReference type="InterPro" id="IPR015424">
    <property type="entry name" value="PyrdxlP-dep_Trfase"/>
</dbReference>
<evidence type="ECO:0000256" key="2">
    <source>
        <dbReference type="ARBA" id="ARBA00022576"/>
    </source>
</evidence>
<dbReference type="Proteomes" id="UP000316560">
    <property type="component" value="Unassembled WGS sequence"/>
</dbReference>
<dbReference type="EMBL" id="VFRA01000001">
    <property type="protein sequence ID" value="TQO19801.1"/>
    <property type="molecule type" value="Genomic_DNA"/>
</dbReference>
<dbReference type="GO" id="GO:0004015">
    <property type="term" value="F:adenosylmethionine-8-amino-7-oxononanoate transaminase activity"/>
    <property type="evidence" value="ECO:0007669"/>
    <property type="project" value="TreeGrafter"/>
</dbReference>
<keyword evidence="4 5" id="KW-0663">Pyridoxal phosphate</keyword>
<keyword evidence="3" id="KW-0808">Transferase</keyword>
<dbReference type="GO" id="GO:0009448">
    <property type="term" value="P:gamma-aminobutyric acid metabolic process"/>
    <property type="evidence" value="ECO:0007669"/>
    <property type="project" value="TreeGrafter"/>
</dbReference>
<dbReference type="PROSITE" id="PS00600">
    <property type="entry name" value="AA_TRANSFER_CLASS_3"/>
    <property type="match status" value="1"/>
</dbReference>
<dbReference type="RefSeq" id="WP_215730399.1">
    <property type="nucleotide sequence ID" value="NZ_VFRA01000001.1"/>
</dbReference>
<dbReference type="Gene3D" id="3.90.1150.10">
    <property type="entry name" value="Aspartate Aminotransferase, domain 1"/>
    <property type="match status" value="1"/>
</dbReference>